<dbReference type="Pfam" id="PF13088">
    <property type="entry name" value="BNR_2"/>
    <property type="match status" value="1"/>
</dbReference>
<dbReference type="InterPro" id="IPR011040">
    <property type="entry name" value="Sialidase"/>
</dbReference>
<dbReference type="SUPFAM" id="SSF49899">
    <property type="entry name" value="Concanavalin A-like lectins/glucanases"/>
    <property type="match status" value="1"/>
</dbReference>
<feature type="domain" description="Sialidase" evidence="2">
    <location>
        <begin position="135"/>
        <end position="307"/>
    </location>
</feature>
<sequence length="562" mass="62361">MKPLWTLTLGACTLLASAAAQNPRPNTIDSIHAPVVVGIPPCDAFIGLCLMPDGEIRHYNYGSHPASPAPGYLSSRDSGLTWHARSLAAELPAADQRSPLSGEYIRLFCVGSNVYALRTEGGLAGGRTITKIDSVPGIMNKPPIFIRNGTRVISGAHRIDRSGAFVYISDDDGRTWHASQKVTAPDHQKGGFHQGTRWNHGAVEPTIVELQDGRLWMIMRTAQDHHYQSFSEDGGETWTPATPSPFYGTITMPTLHRLGDGRLLFLWCNTTPLPELPTANGVWDDVFTNRCVLHAAVSEDDGRSWTGFREILLDPDRNAANYGITRHGEDKSVHQAQAIEVAPGKILVSAGQHRLSRRMVLFDVDWLYDTVRTCDFSDGLDSWTAFRYYRGITGHCCYNRQLAPLLVSHPDDSARKALCIRYQPNDSLVQDNDGALWNFPASPSGEVTLSLRIPQGAAAVELLLNDRWFNPTDTVARYAAPYRATLDRRTLGIRDDRWHSVTIRWSEGRAARLMVDGRRRTTLPLQNATEHGPSYLHLLGGHTPDSVGVWVERVEARKLPLR</sequence>
<gene>
    <name evidence="3" type="ORF">H9888_04280</name>
</gene>
<keyword evidence="3" id="KW-0378">Hydrolase</keyword>
<evidence type="ECO:0000259" key="2">
    <source>
        <dbReference type="Pfam" id="PF13088"/>
    </source>
</evidence>
<proteinExistence type="predicted"/>
<name>A0A9D1QCR8_9BACT</name>
<feature type="chain" id="PRO_5039576797" evidence="1">
    <location>
        <begin position="19"/>
        <end position="562"/>
    </location>
</feature>
<dbReference type="CDD" id="cd15482">
    <property type="entry name" value="Sialidase_non-viral"/>
    <property type="match status" value="1"/>
</dbReference>
<dbReference type="GO" id="GO:0004308">
    <property type="term" value="F:exo-alpha-sialidase activity"/>
    <property type="evidence" value="ECO:0007669"/>
    <property type="project" value="UniProtKB-EC"/>
</dbReference>
<reference evidence="3" key="1">
    <citation type="journal article" date="2021" name="PeerJ">
        <title>Extensive microbial diversity within the chicken gut microbiome revealed by metagenomics and culture.</title>
        <authorList>
            <person name="Gilroy R."/>
            <person name="Ravi A."/>
            <person name="Getino M."/>
            <person name="Pursley I."/>
            <person name="Horton D.L."/>
            <person name="Alikhan N.F."/>
            <person name="Baker D."/>
            <person name="Gharbi K."/>
            <person name="Hall N."/>
            <person name="Watson M."/>
            <person name="Adriaenssens E.M."/>
            <person name="Foster-Nyarko E."/>
            <person name="Jarju S."/>
            <person name="Secka A."/>
            <person name="Antonio M."/>
            <person name="Oren A."/>
            <person name="Chaudhuri R.R."/>
            <person name="La Ragione R."/>
            <person name="Hildebrand F."/>
            <person name="Pallen M.J."/>
        </authorList>
    </citation>
    <scope>NUCLEOTIDE SEQUENCE</scope>
    <source>
        <strain evidence="3">ChiBcec15-1070</strain>
    </source>
</reference>
<organism evidence="3 4">
    <name type="scientific">Candidatus Rikenella faecigallinarum</name>
    <dbReference type="NCBI Taxonomy" id="2838745"/>
    <lineage>
        <taxon>Bacteria</taxon>
        <taxon>Pseudomonadati</taxon>
        <taxon>Bacteroidota</taxon>
        <taxon>Bacteroidia</taxon>
        <taxon>Bacteroidales</taxon>
        <taxon>Rikenellaceae</taxon>
        <taxon>Rikenella</taxon>
    </lineage>
</organism>
<evidence type="ECO:0000256" key="1">
    <source>
        <dbReference type="SAM" id="SignalP"/>
    </source>
</evidence>
<accession>A0A9D1QCR8</accession>
<protein>
    <submittedName>
        <fullName evidence="3">Exo-alpha-sialidase</fullName>
        <ecNumber evidence="3">3.2.1.18</ecNumber>
    </submittedName>
</protein>
<evidence type="ECO:0000313" key="3">
    <source>
        <dbReference type="EMBL" id="HIW10703.1"/>
    </source>
</evidence>
<dbReference type="EMBL" id="DXHL01000021">
    <property type="protein sequence ID" value="HIW10703.1"/>
    <property type="molecule type" value="Genomic_DNA"/>
</dbReference>
<dbReference type="EC" id="3.2.1.18" evidence="3"/>
<feature type="signal peptide" evidence="1">
    <location>
        <begin position="1"/>
        <end position="18"/>
    </location>
</feature>
<reference evidence="3" key="2">
    <citation type="submission" date="2021-04" db="EMBL/GenBank/DDBJ databases">
        <authorList>
            <person name="Gilroy R."/>
        </authorList>
    </citation>
    <scope>NUCLEOTIDE SEQUENCE</scope>
    <source>
        <strain evidence="3">ChiBcec15-1070</strain>
    </source>
</reference>
<dbReference type="Proteomes" id="UP000823926">
    <property type="component" value="Unassembled WGS sequence"/>
</dbReference>
<dbReference type="Gene3D" id="2.120.10.10">
    <property type="match status" value="1"/>
</dbReference>
<dbReference type="InterPro" id="IPR013320">
    <property type="entry name" value="ConA-like_dom_sf"/>
</dbReference>
<dbReference type="PANTHER" id="PTHR43752:SF2">
    <property type="entry name" value="BNR_ASP-BOX REPEAT FAMILY PROTEIN"/>
    <property type="match status" value="1"/>
</dbReference>
<dbReference type="InterPro" id="IPR036278">
    <property type="entry name" value="Sialidase_sf"/>
</dbReference>
<evidence type="ECO:0000313" key="4">
    <source>
        <dbReference type="Proteomes" id="UP000823926"/>
    </source>
</evidence>
<dbReference type="AlphaFoldDB" id="A0A9D1QCR8"/>
<dbReference type="PANTHER" id="PTHR43752">
    <property type="entry name" value="BNR/ASP-BOX REPEAT FAMILY PROTEIN"/>
    <property type="match status" value="1"/>
</dbReference>
<dbReference type="GO" id="GO:0005975">
    <property type="term" value="P:carbohydrate metabolic process"/>
    <property type="evidence" value="ECO:0007669"/>
    <property type="project" value="UniProtKB-ARBA"/>
</dbReference>
<keyword evidence="3" id="KW-0326">Glycosidase</keyword>
<keyword evidence="1" id="KW-0732">Signal</keyword>
<dbReference type="SUPFAM" id="SSF50939">
    <property type="entry name" value="Sialidases"/>
    <property type="match status" value="1"/>
</dbReference>
<comment type="caution">
    <text evidence="3">The sequence shown here is derived from an EMBL/GenBank/DDBJ whole genome shotgun (WGS) entry which is preliminary data.</text>
</comment>